<name>A0A8J5VRS0_ZIZPA</name>
<evidence type="ECO:0000313" key="2">
    <source>
        <dbReference type="EMBL" id="KAG8081992.1"/>
    </source>
</evidence>
<evidence type="ECO:0000313" key="3">
    <source>
        <dbReference type="Proteomes" id="UP000729402"/>
    </source>
</evidence>
<reference evidence="2" key="1">
    <citation type="journal article" date="2021" name="bioRxiv">
        <title>Whole Genome Assembly and Annotation of Northern Wild Rice, Zizania palustris L., Supports a Whole Genome Duplication in the Zizania Genus.</title>
        <authorList>
            <person name="Haas M."/>
            <person name="Kono T."/>
            <person name="Macchietto M."/>
            <person name="Millas R."/>
            <person name="McGilp L."/>
            <person name="Shao M."/>
            <person name="Duquette J."/>
            <person name="Hirsch C.N."/>
            <person name="Kimball J."/>
        </authorList>
    </citation>
    <scope>NUCLEOTIDE SEQUENCE</scope>
    <source>
        <tissue evidence="2">Fresh leaf tissue</tissue>
    </source>
</reference>
<keyword evidence="3" id="KW-1185">Reference proteome</keyword>
<accession>A0A8J5VRS0</accession>
<feature type="compositionally biased region" description="Basic and acidic residues" evidence="1">
    <location>
        <begin position="105"/>
        <end position="115"/>
    </location>
</feature>
<evidence type="ECO:0000256" key="1">
    <source>
        <dbReference type="SAM" id="MobiDB-lite"/>
    </source>
</evidence>
<dbReference type="EMBL" id="JAAALK010000086">
    <property type="protein sequence ID" value="KAG8081992.1"/>
    <property type="molecule type" value="Genomic_DNA"/>
</dbReference>
<dbReference type="AlphaFoldDB" id="A0A8J5VRS0"/>
<sequence>MIPSPPKRAATEIVVLASPADCSIIETQALNLFIGIGRLECYIKVEGQLIKQIFSSTPMTPKWSGCSSNENGEHKSSLAEAVPLSISYFGSPAVNRMYSKKDGNVYKRRKTDKDSNSLTADEEVGEMPARDCTSEDHYSLVLPVVPSDAMISNLTAPILEHDEPAGVSLVPDSGYMELEPMTCLISARDLCIAILRKDGFISESRTKITTEEFTGYDDKLLKKPKSPYGKRSEGKVKSPWNANQRPHGMSHIEYMLKDTEPYVTGVRIGRDFQVEVPEWSGPTSSGNAYFEEPSKFDPTFLTKLNWLETNNKNRSSIGNWIQCREVLSAGDSDKPVVCGKWRR</sequence>
<feature type="region of interest" description="Disordered" evidence="1">
    <location>
        <begin position="105"/>
        <end position="128"/>
    </location>
</feature>
<organism evidence="2 3">
    <name type="scientific">Zizania palustris</name>
    <name type="common">Northern wild rice</name>
    <dbReference type="NCBI Taxonomy" id="103762"/>
    <lineage>
        <taxon>Eukaryota</taxon>
        <taxon>Viridiplantae</taxon>
        <taxon>Streptophyta</taxon>
        <taxon>Embryophyta</taxon>
        <taxon>Tracheophyta</taxon>
        <taxon>Spermatophyta</taxon>
        <taxon>Magnoliopsida</taxon>
        <taxon>Liliopsida</taxon>
        <taxon>Poales</taxon>
        <taxon>Poaceae</taxon>
        <taxon>BOP clade</taxon>
        <taxon>Oryzoideae</taxon>
        <taxon>Oryzeae</taxon>
        <taxon>Zizaniinae</taxon>
        <taxon>Zizania</taxon>
    </lineage>
</organism>
<proteinExistence type="predicted"/>
<comment type="caution">
    <text evidence="2">The sequence shown here is derived from an EMBL/GenBank/DDBJ whole genome shotgun (WGS) entry which is preliminary data.</text>
</comment>
<feature type="region of interest" description="Disordered" evidence="1">
    <location>
        <begin position="224"/>
        <end position="243"/>
    </location>
</feature>
<dbReference type="OrthoDB" id="787137at2759"/>
<protein>
    <submittedName>
        <fullName evidence="2">Uncharacterized protein</fullName>
    </submittedName>
</protein>
<dbReference type="Proteomes" id="UP000729402">
    <property type="component" value="Unassembled WGS sequence"/>
</dbReference>
<gene>
    <name evidence="2" type="ORF">GUJ93_ZPchr0014g47636</name>
</gene>
<reference evidence="2" key="2">
    <citation type="submission" date="2021-02" db="EMBL/GenBank/DDBJ databases">
        <authorList>
            <person name="Kimball J.A."/>
            <person name="Haas M.W."/>
            <person name="Macchietto M."/>
            <person name="Kono T."/>
            <person name="Duquette J."/>
            <person name="Shao M."/>
        </authorList>
    </citation>
    <scope>NUCLEOTIDE SEQUENCE</scope>
    <source>
        <tissue evidence="2">Fresh leaf tissue</tissue>
    </source>
</reference>